<proteinExistence type="predicted"/>
<accession>A0A918WYL8</accession>
<evidence type="ECO:0000256" key="1">
    <source>
        <dbReference type="SAM" id="Phobius"/>
    </source>
</evidence>
<feature type="transmembrane region" description="Helical" evidence="1">
    <location>
        <begin position="130"/>
        <end position="157"/>
    </location>
</feature>
<sequence>MTSDGLRTVRAWIGVHAGRPALVLLAVSGLLSLLSAQAMISSLGFLVFETPVSLLLLVPVLAGIGVGMGTENTARIPLPEPLRLLAARLVWLLALTAAAGVAVSVGQLAGPAVDWQACLRNLLVHAALTVLAVTLVGSATAWVPSVALTLLCMFFGYPPSKPGYYWWAAVMEETVSPTQWAGTTALFLLAALVHVLHPRAAPHAGRFPLRQRPTANG</sequence>
<feature type="transmembrane region" description="Helical" evidence="1">
    <location>
        <begin position="52"/>
        <end position="69"/>
    </location>
</feature>
<feature type="transmembrane region" description="Helical" evidence="1">
    <location>
        <begin position="89"/>
        <end position="109"/>
    </location>
</feature>
<reference evidence="2" key="1">
    <citation type="journal article" date="2014" name="Int. J. Syst. Evol. Microbiol.">
        <title>Complete genome sequence of Corynebacterium casei LMG S-19264T (=DSM 44701T), isolated from a smear-ripened cheese.</title>
        <authorList>
            <consortium name="US DOE Joint Genome Institute (JGI-PGF)"/>
            <person name="Walter F."/>
            <person name="Albersmeier A."/>
            <person name="Kalinowski J."/>
            <person name="Ruckert C."/>
        </authorList>
    </citation>
    <scope>NUCLEOTIDE SEQUENCE</scope>
    <source>
        <strain evidence="2">JCM 4637</strain>
    </source>
</reference>
<organism evidence="2 3">
    <name type="scientific">Streptomyces finlayi</name>
    <dbReference type="NCBI Taxonomy" id="67296"/>
    <lineage>
        <taxon>Bacteria</taxon>
        <taxon>Bacillati</taxon>
        <taxon>Actinomycetota</taxon>
        <taxon>Actinomycetes</taxon>
        <taxon>Kitasatosporales</taxon>
        <taxon>Streptomycetaceae</taxon>
        <taxon>Streptomyces</taxon>
    </lineage>
</organism>
<comment type="caution">
    <text evidence="2">The sequence shown here is derived from an EMBL/GenBank/DDBJ whole genome shotgun (WGS) entry which is preliminary data.</text>
</comment>
<dbReference type="AlphaFoldDB" id="A0A918WYL8"/>
<protein>
    <submittedName>
        <fullName evidence="2">Uncharacterized protein</fullName>
    </submittedName>
</protein>
<keyword evidence="1" id="KW-0812">Transmembrane</keyword>
<reference evidence="2" key="2">
    <citation type="submission" date="2020-09" db="EMBL/GenBank/DDBJ databases">
        <authorList>
            <person name="Sun Q."/>
            <person name="Ohkuma M."/>
        </authorList>
    </citation>
    <scope>NUCLEOTIDE SEQUENCE</scope>
    <source>
        <strain evidence="2">JCM 4637</strain>
    </source>
</reference>
<dbReference type="EMBL" id="BMVC01000006">
    <property type="protein sequence ID" value="GHC95187.1"/>
    <property type="molecule type" value="Genomic_DNA"/>
</dbReference>
<feature type="transmembrane region" description="Helical" evidence="1">
    <location>
        <begin position="20"/>
        <end position="40"/>
    </location>
</feature>
<dbReference type="RefSeq" id="WP_189824104.1">
    <property type="nucleotide sequence ID" value="NZ_BMVC01000006.1"/>
</dbReference>
<dbReference type="Proteomes" id="UP000638353">
    <property type="component" value="Unassembled WGS sequence"/>
</dbReference>
<gene>
    <name evidence="2" type="ORF">GCM10010334_34170</name>
</gene>
<keyword evidence="1" id="KW-0472">Membrane</keyword>
<evidence type="ECO:0000313" key="2">
    <source>
        <dbReference type="EMBL" id="GHC95187.1"/>
    </source>
</evidence>
<evidence type="ECO:0000313" key="3">
    <source>
        <dbReference type="Proteomes" id="UP000638353"/>
    </source>
</evidence>
<name>A0A918WYL8_9ACTN</name>
<keyword evidence="1" id="KW-1133">Transmembrane helix</keyword>